<reference evidence="2 3" key="1">
    <citation type="submission" date="2018-05" db="EMBL/GenBank/DDBJ databases">
        <title>A metagenomic window into the 2 km-deep terrestrial subsurface aquifer revealed taxonomically and functionally diverse microbial community comprising novel uncultured bacterial lineages.</title>
        <authorList>
            <person name="Kadnikov V.V."/>
            <person name="Mardanov A.V."/>
            <person name="Beletsky A.V."/>
            <person name="Banks D."/>
            <person name="Pimenov N.V."/>
            <person name="Frank Y.A."/>
            <person name="Karnachuk O.V."/>
            <person name="Ravin N.V."/>
        </authorList>
    </citation>
    <scope>NUCLEOTIDE SEQUENCE [LARGE SCALE GENOMIC DNA]</scope>
    <source>
        <strain evidence="2">BY</strain>
    </source>
</reference>
<dbReference type="Gene3D" id="3.40.50.620">
    <property type="entry name" value="HUPs"/>
    <property type="match status" value="1"/>
</dbReference>
<dbReference type="KEGG" id="schv:BRCON_2790"/>
<dbReference type="InterPro" id="IPR014729">
    <property type="entry name" value="Rossmann-like_a/b/a_fold"/>
</dbReference>
<dbReference type="InterPro" id="IPR014730">
    <property type="entry name" value="ETF_a/b_N"/>
</dbReference>
<dbReference type="EMBL" id="CP030759">
    <property type="protein sequence ID" value="AXA37532.1"/>
    <property type="molecule type" value="Genomic_DNA"/>
</dbReference>
<dbReference type="Pfam" id="PF01012">
    <property type="entry name" value="ETF"/>
    <property type="match status" value="1"/>
</dbReference>
<proteinExistence type="predicted"/>
<organism evidence="2 3">
    <name type="scientific">Sumerlaea chitinivorans</name>
    <dbReference type="NCBI Taxonomy" id="2250252"/>
    <lineage>
        <taxon>Bacteria</taxon>
        <taxon>Candidatus Sumerlaeota</taxon>
        <taxon>Candidatus Sumerlaeia</taxon>
        <taxon>Candidatus Sumerlaeales</taxon>
        <taxon>Candidatus Sumerlaeaceae</taxon>
        <taxon>Candidatus Sumerlaea</taxon>
    </lineage>
</organism>
<accession>A0A2Z4YAA2</accession>
<name>A0A2Z4YAA2_SUMC1</name>
<protein>
    <submittedName>
        <fullName evidence="2">Electron transfer flavoprotein beta subunit-like protein</fullName>
    </submittedName>
</protein>
<sequence>MPNAFHFVVCASIVPDPLQALEPVAGPAGPSLKNETMLPAVLDPWAAHALYHCAALAKENAGSKLWLVSMGPKAKLQQVMMTIGQKVPFEFVAIDGPASGFTDAAETAVVLAEAIRGINGLDPSRLILAGGWESASRGAGATLQIVGELLGITDQFQGVDKVEIAPDGAMRISERVEGGAYQVSVCPAPPVVLGWATGTLPEPPNNPQIGMSNMRQIMPALQRAKSVKLENQALRFVSVELPKQRRETRIVKDASVDEIAREIVEWIRSH</sequence>
<evidence type="ECO:0000313" key="3">
    <source>
        <dbReference type="Proteomes" id="UP000262583"/>
    </source>
</evidence>
<dbReference type="SUPFAM" id="SSF52402">
    <property type="entry name" value="Adenine nucleotide alpha hydrolases-like"/>
    <property type="match status" value="1"/>
</dbReference>
<evidence type="ECO:0000259" key="1">
    <source>
        <dbReference type="Pfam" id="PF01012"/>
    </source>
</evidence>
<dbReference type="AlphaFoldDB" id="A0A2Z4YAA2"/>
<feature type="domain" description="Electron transfer flavoprotein alpha/beta-subunit N-terminal" evidence="1">
    <location>
        <begin position="39"/>
        <end position="202"/>
    </location>
</feature>
<dbReference type="Proteomes" id="UP000262583">
    <property type="component" value="Chromosome"/>
</dbReference>
<evidence type="ECO:0000313" key="2">
    <source>
        <dbReference type="EMBL" id="AXA37532.1"/>
    </source>
</evidence>
<gene>
    <name evidence="2" type="ORF">BRCON_2790</name>
</gene>